<keyword evidence="1" id="KW-1133">Transmembrane helix</keyword>
<keyword evidence="1" id="KW-0472">Membrane</keyword>
<evidence type="ECO:0000313" key="2">
    <source>
        <dbReference type="EMBL" id="KAF8422782.1"/>
    </source>
</evidence>
<keyword evidence="1" id="KW-0812">Transmembrane</keyword>
<proteinExistence type="predicted"/>
<organism evidence="2 3">
    <name type="scientific">Boletus edulis BED1</name>
    <dbReference type="NCBI Taxonomy" id="1328754"/>
    <lineage>
        <taxon>Eukaryota</taxon>
        <taxon>Fungi</taxon>
        <taxon>Dikarya</taxon>
        <taxon>Basidiomycota</taxon>
        <taxon>Agaricomycotina</taxon>
        <taxon>Agaricomycetes</taxon>
        <taxon>Agaricomycetidae</taxon>
        <taxon>Boletales</taxon>
        <taxon>Boletineae</taxon>
        <taxon>Boletaceae</taxon>
        <taxon>Boletoideae</taxon>
        <taxon>Boletus</taxon>
    </lineage>
</organism>
<comment type="caution">
    <text evidence="2">The sequence shown here is derived from an EMBL/GenBank/DDBJ whole genome shotgun (WGS) entry which is preliminary data.</text>
</comment>
<evidence type="ECO:0000256" key="1">
    <source>
        <dbReference type="SAM" id="Phobius"/>
    </source>
</evidence>
<accession>A0AAD4BEH0</accession>
<dbReference type="AlphaFoldDB" id="A0AAD4BEH0"/>
<protein>
    <submittedName>
        <fullName evidence="2">Uncharacterized protein</fullName>
    </submittedName>
</protein>
<reference evidence="2" key="1">
    <citation type="submission" date="2019-10" db="EMBL/GenBank/DDBJ databases">
        <authorList>
            <consortium name="DOE Joint Genome Institute"/>
            <person name="Kuo A."/>
            <person name="Miyauchi S."/>
            <person name="Kiss E."/>
            <person name="Drula E."/>
            <person name="Kohler A."/>
            <person name="Sanchez-Garcia M."/>
            <person name="Andreopoulos B."/>
            <person name="Barry K.W."/>
            <person name="Bonito G."/>
            <person name="Buee M."/>
            <person name="Carver A."/>
            <person name="Chen C."/>
            <person name="Cichocki N."/>
            <person name="Clum A."/>
            <person name="Culley D."/>
            <person name="Crous P.W."/>
            <person name="Fauchery L."/>
            <person name="Girlanda M."/>
            <person name="Hayes R."/>
            <person name="Keri Z."/>
            <person name="LaButti K."/>
            <person name="Lipzen A."/>
            <person name="Lombard V."/>
            <person name="Magnuson J."/>
            <person name="Maillard F."/>
            <person name="Morin E."/>
            <person name="Murat C."/>
            <person name="Nolan M."/>
            <person name="Ohm R."/>
            <person name="Pangilinan J."/>
            <person name="Pereira M."/>
            <person name="Perotto S."/>
            <person name="Peter M."/>
            <person name="Riley R."/>
            <person name="Sitrit Y."/>
            <person name="Stielow B."/>
            <person name="Szollosi G."/>
            <person name="Zifcakova L."/>
            <person name="Stursova M."/>
            <person name="Spatafora J.W."/>
            <person name="Tedersoo L."/>
            <person name="Vaario L.-M."/>
            <person name="Yamada A."/>
            <person name="Yan M."/>
            <person name="Wang P."/>
            <person name="Xu J."/>
            <person name="Bruns T."/>
            <person name="Baldrian P."/>
            <person name="Vilgalys R."/>
            <person name="Henrissat B."/>
            <person name="Grigoriev I.V."/>
            <person name="Hibbett D."/>
            <person name="Nagy L.G."/>
            <person name="Martin F.M."/>
        </authorList>
    </citation>
    <scope>NUCLEOTIDE SEQUENCE</scope>
    <source>
        <strain evidence="2">BED1</strain>
    </source>
</reference>
<reference evidence="2" key="2">
    <citation type="journal article" date="2020" name="Nat. Commun.">
        <title>Large-scale genome sequencing of mycorrhizal fungi provides insights into the early evolution of symbiotic traits.</title>
        <authorList>
            <person name="Miyauchi S."/>
            <person name="Kiss E."/>
            <person name="Kuo A."/>
            <person name="Drula E."/>
            <person name="Kohler A."/>
            <person name="Sanchez-Garcia M."/>
            <person name="Morin E."/>
            <person name="Andreopoulos B."/>
            <person name="Barry K.W."/>
            <person name="Bonito G."/>
            <person name="Buee M."/>
            <person name="Carver A."/>
            <person name="Chen C."/>
            <person name="Cichocki N."/>
            <person name="Clum A."/>
            <person name="Culley D."/>
            <person name="Crous P.W."/>
            <person name="Fauchery L."/>
            <person name="Girlanda M."/>
            <person name="Hayes R.D."/>
            <person name="Keri Z."/>
            <person name="LaButti K."/>
            <person name="Lipzen A."/>
            <person name="Lombard V."/>
            <person name="Magnuson J."/>
            <person name="Maillard F."/>
            <person name="Murat C."/>
            <person name="Nolan M."/>
            <person name="Ohm R.A."/>
            <person name="Pangilinan J."/>
            <person name="Pereira M.F."/>
            <person name="Perotto S."/>
            <person name="Peter M."/>
            <person name="Pfister S."/>
            <person name="Riley R."/>
            <person name="Sitrit Y."/>
            <person name="Stielow J.B."/>
            <person name="Szollosi G."/>
            <person name="Zifcakova L."/>
            <person name="Stursova M."/>
            <person name="Spatafora J.W."/>
            <person name="Tedersoo L."/>
            <person name="Vaario L.M."/>
            <person name="Yamada A."/>
            <person name="Yan M."/>
            <person name="Wang P."/>
            <person name="Xu J."/>
            <person name="Bruns T."/>
            <person name="Baldrian P."/>
            <person name="Vilgalys R."/>
            <person name="Dunand C."/>
            <person name="Henrissat B."/>
            <person name="Grigoriev I.V."/>
            <person name="Hibbett D."/>
            <person name="Nagy L.G."/>
            <person name="Martin F.M."/>
        </authorList>
    </citation>
    <scope>NUCLEOTIDE SEQUENCE</scope>
    <source>
        <strain evidence="2">BED1</strain>
    </source>
</reference>
<feature type="transmembrane region" description="Helical" evidence="1">
    <location>
        <begin position="12"/>
        <end position="40"/>
    </location>
</feature>
<dbReference type="EMBL" id="WHUW01000121">
    <property type="protein sequence ID" value="KAF8422782.1"/>
    <property type="molecule type" value="Genomic_DNA"/>
</dbReference>
<sequence>MHMDAIRIASALWFVLSISICILHLNLVFWSSISVILVILSDAVGWRALYVVWDDWGLGSGLDASASEFVSTRFESRCAVLVAAPFPHRFPYIWIPSAWLPRSGSRPMSPFASCTSTWSPGPAILDLCGTHST</sequence>
<evidence type="ECO:0000313" key="3">
    <source>
        <dbReference type="Proteomes" id="UP001194468"/>
    </source>
</evidence>
<keyword evidence="3" id="KW-1185">Reference proteome</keyword>
<gene>
    <name evidence="2" type="ORF">L210DRAFT_3654005</name>
</gene>
<dbReference type="Proteomes" id="UP001194468">
    <property type="component" value="Unassembled WGS sequence"/>
</dbReference>
<name>A0AAD4BEH0_BOLED</name>